<dbReference type="PROSITE" id="PS50112">
    <property type="entry name" value="PAS"/>
    <property type="match status" value="1"/>
</dbReference>
<dbReference type="InterPro" id="IPR000014">
    <property type="entry name" value="PAS"/>
</dbReference>
<dbReference type="InterPro" id="IPR011006">
    <property type="entry name" value="CheY-like_superfamily"/>
</dbReference>
<feature type="compositionally biased region" description="Pro residues" evidence="3">
    <location>
        <begin position="1378"/>
        <end position="1391"/>
    </location>
</feature>
<feature type="compositionally biased region" description="Low complexity" evidence="3">
    <location>
        <begin position="892"/>
        <end position="902"/>
    </location>
</feature>
<feature type="compositionally biased region" description="Pro residues" evidence="3">
    <location>
        <begin position="1234"/>
        <end position="1247"/>
    </location>
</feature>
<feature type="compositionally biased region" description="Low complexity" evidence="3">
    <location>
        <begin position="1154"/>
        <end position="1218"/>
    </location>
</feature>
<feature type="compositionally biased region" description="Low complexity" evidence="3">
    <location>
        <begin position="1092"/>
        <end position="1109"/>
    </location>
</feature>
<evidence type="ECO:0000313" key="7">
    <source>
        <dbReference type="Proteomes" id="UP001501391"/>
    </source>
</evidence>
<dbReference type="EMBL" id="BAAAOQ010000002">
    <property type="protein sequence ID" value="GAA2192105.1"/>
    <property type="molecule type" value="Genomic_DNA"/>
</dbReference>
<dbReference type="InterPro" id="IPR001789">
    <property type="entry name" value="Sig_transdc_resp-reg_receiver"/>
</dbReference>
<comment type="caution">
    <text evidence="6">The sequence shown here is derived from an EMBL/GenBank/DDBJ whole genome shotgun (WGS) entry which is preliminary data.</text>
</comment>
<accession>A0ABN3BC44</accession>
<feature type="compositionally biased region" description="Low complexity" evidence="3">
    <location>
        <begin position="984"/>
        <end position="1007"/>
    </location>
</feature>
<dbReference type="InterPro" id="IPR035965">
    <property type="entry name" value="PAS-like_dom_sf"/>
</dbReference>
<feature type="compositionally biased region" description="Low complexity" evidence="3">
    <location>
        <begin position="721"/>
        <end position="777"/>
    </location>
</feature>
<feature type="compositionally biased region" description="Low complexity" evidence="3">
    <location>
        <begin position="1016"/>
        <end position="1033"/>
    </location>
</feature>
<feature type="domain" description="Response regulatory" evidence="4">
    <location>
        <begin position="1566"/>
        <end position="1682"/>
    </location>
</feature>
<feature type="modified residue" description="4-aspartylphosphate" evidence="1">
    <location>
        <position position="1615"/>
    </location>
</feature>
<feature type="compositionally biased region" description="Pro residues" evidence="3">
    <location>
        <begin position="1110"/>
        <end position="1124"/>
    </location>
</feature>
<reference evidence="6 7" key="1">
    <citation type="journal article" date="2019" name="Int. J. Syst. Evol. Microbiol.">
        <title>The Global Catalogue of Microorganisms (GCM) 10K type strain sequencing project: providing services to taxonomists for standard genome sequencing and annotation.</title>
        <authorList>
            <consortium name="The Broad Institute Genomics Platform"/>
            <consortium name="The Broad Institute Genome Sequencing Center for Infectious Disease"/>
            <person name="Wu L."/>
            <person name="Ma J."/>
        </authorList>
    </citation>
    <scope>NUCLEOTIDE SEQUENCE [LARGE SCALE GENOMIC DNA]</scope>
    <source>
        <strain evidence="6 7">JCM 14924</strain>
    </source>
</reference>
<keyword evidence="2" id="KW-0175">Coiled coil</keyword>
<feature type="compositionally biased region" description="Pro residues" evidence="3">
    <location>
        <begin position="1134"/>
        <end position="1153"/>
    </location>
</feature>
<dbReference type="CDD" id="cd00130">
    <property type="entry name" value="PAS"/>
    <property type="match status" value="2"/>
</dbReference>
<dbReference type="PANTHER" id="PTHR44757">
    <property type="entry name" value="DIGUANYLATE CYCLASE DGCP"/>
    <property type="match status" value="1"/>
</dbReference>
<feature type="compositionally biased region" description="Low complexity" evidence="3">
    <location>
        <begin position="660"/>
        <end position="674"/>
    </location>
</feature>
<feature type="region of interest" description="Disordered" evidence="3">
    <location>
        <begin position="868"/>
        <end position="1459"/>
    </location>
</feature>
<feature type="compositionally biased region" description="Low complexity" evidence="3">
    <location>
        <begin position="1248"/>
        <end position="1261"/>
    </location>
</feature>
<keyword evidence="1" id="KW-0597">Phosphoprotein</keyword>
<feature type="domain" description="PAS" evidence="5">
    <location>
        <begin position="145"/>
        <end position="198"/>
    </location>
</feature>
<dbReference type="SUPFAM" id="SSF55785">
    <property type="entry name" value="PYP-like sensor domain (PAS domain)"/>
    <property type="match status" value="2"/>
</dbReference>
<evidence type="ECO:0000259" key="5">
    <source>
        <dbReference type="PROSITE" id="PS50112"/>
    </source>
</evidence>
<dbReference type="InterPro" id="IPR013767">
    <property type="entry name" value="PAS_fold"/>
</dbReference>
<evidence type="ECO:0000313" key="6">
    <source>
        <dbReference type="EMBL" id="GAA2192105.1"/>
    </source>
</evidence>
<feature type="region of interest" description="Disordered" evidence="3">
    <location>
        <begin position="691"/>
        <end position="784"/>
    </location>
</feature>
<keyword evidence="7" id="KW-1185">Reference proteome</keyword>
<name>A0ABN3BC44_9ACTN</name>
<feature type="compositionally biased region" description="Low complexity" evidence="3">
    <location>
        <begin position="566"/>
        <end position="585"/>
    </location>
</feature>
<feature type="compositionally biased region" description="Low complexity" evidence="3">
    <location>
        <begin position="631"/>
        <end position="649"/>
    </location>
</feature>
<feature type="compositionally biased region" description="Low complexity" evidence="3">
    <location>
        <begin position="1300"/>
        <end position="1310"/>
    </location>
</feature>
<feature type="compositionally biased region" description="Low complexity" evidence="3">
    <location>
        <begin position="868"/>
        <end position="884"/>
    </location>
</feature>
<feature type="compositionally biased region" description="Low complexity" evidence="3">
    <location>
        <begin position="691"/>
        <end position="712"/>
    </location>
</feature>
<feature type="compositionally biased region" description="Low complexity" evidence="3">
    <location>
        <begin position="1412"/>
        <end position="1426"/>
    </location>
</feature>
<feature type="compositionally biased region" description="Pro residues" evidence="3">
    <location>
        <begin position="969"/>
        <end position="983"/>
    </location>
</feature>
<proteinExistence type="predicted"/>
<feature type="region of interest" description="Disordered" evidence="3">
    <location>
        <begin position="566"/>
        <end position="674"/>
    </location>
</feature>
<dbReference type="SMART" id="SM00091">
    <property type="entry name" value="PAS"/>
    <property type="match status" value="2"/>
</dbReference>
<evidence type="ECO:0000256" key="2">
    <source>
        <dbReference type="SAM" id="Coils"/>
    </source>
</evidence>
<evidence type="ECO:0000256" key="1">
    <source>
        <dbReference type="PROSITE-ProRule" id="PRU00169"/>
    </source>
</evidence>
<dbReference type="Gene3D" id="3.30.450.20">
    <property type="entry name" value="PAS domain"/>
    <property type="match status" value="2"/>
</dbReference>
<protein>
    <recommendedName>
        <fullName evidence="8">PAS domain-containing protein</fullName>
    </recommendedName>
</protein>
<evidence type="ECO:0000259" key="4">
    <source>
        <dbReference type="PROSITE" id="PS50110"/>
    </source>
</evidence>
<evidence type="ECO:0000256" key="3">
    <source>
        <dbReference type="SAM" id="MobiDB-lite"/>
    </source>
</evidence>
<organism evidence="6 7">
    <name type="scientific">Streptomyces bangladeshensis</name>
    <dbReference type="NCBI Taxonomy" id="295352"/>
    <lineage>
        <taxon>Bacteria</taxon>
        <taxon>Bacillati</taxon>
        <taxon>Actinomycetota</taxon>
        <taxon>Actinomycetes</taxon>
        <taxon>Kitasatosporales</taxon>
        <taxon>Streptomycetaceae</taxon>
        <taxon>Streptomyces</taxon>
    </lineage>
</organism>
<dbReference type="Proteomes" id="UP001501391">
    <property type="component" value="Unassembled WGS sequence"/>
</dbReference>
<dbReference type="NCBIfam" id="TIGR00229">
    <property type="entry name" value="sensory_box"/>
    <property type="match status" value="2"/>
</dbReference>
<dbReference type="SMART" id="SM00448">
    <property type="entry name" value="REC"/>
    <property type="match status" value="1"/>
</dbReference>
<dbReference type="CDD" id="cd00156">
    <property type="entry name" value="REC"/>
    <property type="match status" value="1"/>
</dbReference>
<sequence length="1688" mass="169069">MSSRPSRGAARLAAILDALPDALVLVNANGTVVNANTIALEAFEAPGTALVGRGLLDLLPQFDSRLIPGSMRRPDHMDPTGRTKPTRMVARRTDGSEFPVEVTSANLENGQQAYDGYGYTGDELLMIVVRDLSGTVDTEAELARSQRQTEMILRAAAEGVVGTDTDGRIVLVNPAAAQILGYRAGELGGKELHTLVLHSRADGSPFPYEESPLADTLRSGRKHRVRGQVLWSKGDKKVPVDLTTAPVRDGDQLVGAVMTFTDRRPFDALVEEKAALEKAHAEELERLSEEHASDLTALRQQHVTEVEELREKHAEELAAGEERYAALAEREKDRYEALAGRHEQLLTLLGQSLRGPLDELRRELSALAADDAGQLWPEANQVLHHLSAGYSRITTLIDNVLGYQRLDAGSEDITRTKVMLDAVVAAGVDGAVELIGPGRVQFAVHAPPIEAEVDPQRLATALAHLVADVAGVDATGNTPVSAGGYLDSTVVVAAAQRGEVARIEVRGPYAGGDPVHEPIVRGIVRAHGGVLQTHEVPGMSGSAYVLEVPLGGGAGAVAAADTEAPVAAPVPDGGESAAEDSGAAEQTVGGGRRRGRRASTDAFLESDVAGPGDAGEAEAPAPTGRRRRRAAAPAEEAAAVPAEGAETASGGTGRRRGRPAETGNADSAGAGEAQGVAEGAVVTAAEQGAGAAASGTGLGGTVPPQGVPVPTGRRARRGSDAPQAALPPALPAAGGHQPMPGAQALPGAPVAPGAQAVPAEGGPVVPAQGGEAAAEGTQPGGRRRRALAAAAERAAAQEASGTRTVFALPPAEADRSPQAPDAANGTAPAVGAAVPVAPGASAPVAPDAGVPMAPGAGVPVAPGAPAVPGAGPAAPGAAAGADGRPQGGGPLPGALPLPGQVQVPAQMPLSVEGVPGDDGRHDAVPLDQADDHTPPQPHPTSAPTGRRRRAVARPAEAAQAVTPGTVPGQAPPPSLPDPLPTPAAPGQAPQATAAAPVPGQAAHGVPAQGTAGQGIPAQAGAVQTGQVQAGPVPSAGQPSGAAQPAVPADPATQPGAPGRPATTAPPTVPAQGTPPQVAPAHGTPGPAPAPMAPAQGTPPRTTPAQGTPAQPAPPAAPAPQPSAVPGPGTAAQPAPAPVPQQPAPAQPGTPPAGSPVAAPGALPLPAEAGQVPAAGPQGAQAVPVPPGGASAAGVPQQWPNAGDPAGTGTQTPATGTPAPGTPAPATPAHGTPAPGTPAPGTPLPAGAPGPVGNAGPAAGEPQRAAQPLPAEAAGGVPVDPDSTQGRAISVRTLGQGVPFARQAAQVQQPTATPPPHAPGGSGRRRKLGTPPDPATRPEPRPDQAARPHPSAEPAPGQPSVTGQPSVPGQPPLAGQPSVPQPAPAGPVPVPQPSLGGQSRSVAGTEGAGRSYAIGAPEPDAAEGPEPLDGPGGAVEVADTPRPQPLDDELPPEPLDNPRRLLVWPAPDVTTQQALSDRGYRPVVVHSREEVDAQIAAFPAALFVDPLTGPITRTALQSLRQAAVAAEVPVLVTAGLGQATREAAYGADPAVLLKALAPRDSEQHPPRVLLIEEHAEIALALTSTLERRGMQVARAASDNDAVTLAGQFRPNLVVMDLMQVHRRRAGIVDWLRANGQLNRTPLVVYTAAVDQADLPRLASGETVLFLAERSTSTEVQSRIVDLLARIGTN</sequence>
<dbReference type="SUPFAM" id="SSF52172">
    <property type="entry name" value="CheY-like"/>
    <property type="match status" value="1"/>
</dbReference>
<feature type="coiled-coil region" evidence="2">
    <location>
        <begin position="266"/>
        <end position="345"/>
    </location>
</feature>
<feature type="compositionally biased region" description="Basic and acidic residues" evidence="3">
    <location>
        <begin position="1335"/>
        <end position="1345"/>
    </location>
</feature>
<evidence type="ECO:0008006" key="8">
    <source>
        <dbReference type="Google" id="ProtNLM"/>
    </source>
</evidence>
<dbReference type="PROSITE" id="PS50110">
    <property type="entry name" value="RESPONSE_REGULATORY"/>
    <property type="match status" value="1"/>
</dbReference>
<dbReference type="RefSeq" id="WP_346162051.1">
    <property type="nucleotide sequence ID" value="NZ_BAAAOQ010000002.1"/>
</dbReference>
<gene>
    <name evidence="6" type="ORF">GCM10009787_08250</name>
</gene>
<feature type="compositionally biased region" description="Basic and acidic residues" evidence="3">
    <location>
        <begin position="917"/>
        <end position="933"/>
    </location>
</feature>
<dbReference type="InterPro" id="IPR052155">
    <property type="entry name" value="Biofilm_reg_signaling"/>
</dbReference>
<feature type="compositionally biased region" description="Low complexity" evidence="3">
    <location>
        <begin position="1050"/>
        <end position="1084"/>
    </location>
</feature>
<dbReference type="Pfam" id="PF00989">
    <property type="entry name" value="PAS"/>
    <property type="match status" value="2"/>
</dbReference>
<dbReference type="Gene3D" id="3.40.50.2300">
    <property type="match status" value="1"/>
</dbReference>
<dbReference type="PANTHER" id="PTHR44757:SF2">
    <property type="entry name" value="BIOFILM ARCHITECTURE MAINTENANCE PROTEIN MBAA"/>
    <property type="match status" value="1"/>
</dbReference>